<dbReference type="AlphaFoldDB" id="A0A0C5BT88"/>
<dbReference type="EMBL" id="CP010868">
    <property type="protein sequence ID" value="AJM91481.1"/>
    <property type="molecule type" value="Genomic_DNA"/>
</dbReference>
<dbReference type="Gene3D" id="2.60.40.420">
    <property type="entry name" value="Cupredoxins - blue copper proteins"/>
    <property type="match status" value="1"/>
</dbReference>
<protein>
    <submittedName>
        <fullName evidence="1">Uncharacterized protein</fullName>
    </submittedName>
</protein>
<dbReference type="GeneID" id="41599436"/>
<sequence length="329" mass="36217">MKLAVSLLTLLIAFSGYLFNESFAEISENQPFLLEGSGFAVTEEQIKLTEIDLGLSTQMQRGSSINFVIDDGFVTLNDEEFIITELEGKFLREGRYIRINGNIESSTGFDTTISFFGRLVAESKDAAVYGFTGRITTPDETHKIIYTTKLSSLSKIDVVKTPEESKEITIRIIKGASLQGGSDSYIGLSTTGSNAQRLGYFSSERISIGPDTTIKIVNDDVVPHSLVSGIIVGSERNLNNGNICRDVDTSLAKGFSTFGERSEVYNCDFVVDERVDTGMIAPGKSVNITFSETGFYRLIDPDYGWMRIIAYVFPDSDNLLLRQGQNLGN</sequence>
<dbReference type="OrthoDB" id="11443at2157"/>
<reference evidence="1 2" key="2">
    <citation type="journal article" date="2016" name="ISME J.">
        <title>Physiological and genomic characterization of two novel marine thaumarchaeal strains indicates niche differentiation.</title>
        <authorList>
            <person name="Bayer B."/>
            <person name="Vojvoda J."/>
            <person name="Offre P."/>
            <person name="Alves R.J."/>
            <person name="Elisabeth N.H."/>
            <person name="Garcia J.A."/>
            <person name="Volland J.M."/>
            <person name="Srivastava A."/>
            <person name="Schleper C."/>
            <person name="Herndl G.J."/>
        </authorList>
    </citation>
    <scope>NUCLEOTIDE SEQUENCE [LARGE SCALE GENOMIC DNA]</scope>
    <source>
        <strain evidence="1 2">D3C</strain>
    </source>
</reference>
<reference evidence="2" key="1">
    <citation type="submission" date="2015-02" db="EMBL/GenBank/DDBJ databases">
        <title>Characterization of two novel Thaumarchaeota isolated from the Northern Adriatic Sea.</title>
        <authorList>
            <person name="Bayer B."/>
            <person name="Vojvoda J."/>
            <person name="Offre P."/>
            <person name="Srivastava A."/>
            <person name="Elisabeth N."/>
            <person name="Garcia J.A.L."/>
            <person name="Schleper C."/>
            <person name="Herndl G.J."/>
        </authorList>
    </citation>
    <scope>NUCLEOTIDE SEQUENCE [LARGE SCALE GENOMIC DNA]</scope>
    <source>
        <strain evidence="2">D3C</strain>
    </source>
</reference>
<dbReference type="SUPFAM" id="SSF49503">
    <property type="entry name" value="Cupredoxins"/>
    <property type="match status" value="1"/>
</dbReference>
<organism evidence="1 2">
    <name type="scientific">Nitrosopumilus piranensis</name>
    <dbReference type="NCBI Taxonomy" id="1582439"/>
    <lineage>
        <taxon>Archaea</taxon>
        <taxon>Nitrososphaerota</taxon>
        <taxon>Nitrososphaeria</taxon>
        <taxon>Nitrosopumilales</taxon>
        <taxon>Nitrosopumilaceae</taxon>
        <taxon>Nitrosopumilus</taxon>
    </lineage>
</organism>
<keyword evidence="2" id="KW-1185">Reference proteome</keyword>
<proteinExistence type="predicted"/>
<dbReference type="HOGENOM" id="CLU_843594_0_0_2"/>
<dbReference type="RefSeq" id="WP_192827855.1">
    <property type="nucleotide sequence ID" value="NZ_CP010868.1"/>
</dbReference>
<dbReference type="PATRIC" id="fig|1582439.9.peg.265"/>
<evidence type="ECO:0000313" key="2">
    <source>
        <dbReference type="Proteomes" id="UP000032027"/>
    </source>
</evidence>
<dbReference type="InterPro" id="IPR008972">
    <property type="entry name" value="Cupredoxin"/>
</dbReference>
<evidence type="ECO:0000313" key="1">
    <source>
        <dbReference type="EMBL" id="AJM91481.1"/>
    </source>
</evidence>
<dbReference type="KEGG" id="nid:NPIRD3C_0263"/>
<reference evidence="1 2" key="3">
    <citation type="journal article" date="2019" name="Int. J. Syst. Evol. Microbiol.">
        <title>Nitrosopumilus adriaticus sp. nov. and Nitrosopumilus piranensis sp. nov., two ammonia-oxidizing archaea from the Adriatic Sea and members of the class Nitrososphaeria.</title>
        <authorList>
            <person name="Bayer B."/>
            <person name="Vojvoda J."/>
            <person name="Reinthaler T."/>
            <person name="Reyes C."/>
            <person name="Pinto M."/>
            <person name="Herndl G.J."/>
        </authorList>
    </citation>
    <scope>NUCLEOTIDE SEQUENCE [LARGE SCALE GENOMIC DNA]</scope>
    <source>
        <strain evidence="1 2">D3C</strain>
    </source>
</reference>
<accession>A0A0C5BT88</accession>
<dbReference type="Proteomes" id="UP000032027">
    <property type="component" value="Chromosome"/>
</dbReference>
<gene>
    <name evidence="1" type="ORF">NPIRD3C_0263</name>
</gene>
<name>A0A0C5BT88_9ARCH</name>